<keyword evidence="2" id="KW-1185">Reference proteome</keyword>
<name>A0AAV5J8P2_9ROSI</name>
<dbReference type="AlphaFoldDB" id="A0AAV5J8P2"/>
<dbReference type="EMBL" id="BPVZ01000033">
    <property type="protein sequence ID" value="GKV10989.1"/>
    <property type="molecule type" value="Genomic_DNA"/>
</dbReference>
<comment type="caution">
    <text evidence="1">The sequence shown here is derived from an EMBL/GenBank/DDBJ whole genome shotgun (WGS) entry which is preliminary data.</text>
</comment>
<protein>
    <submittedName>
        <fullName evidence="1">Uncharacterized protein</fullName>
    </submittedName>
</protein>
<dbReference type="Proteomes" id="UP001054252">
    <property type="component" value="Unassembled WGS sequence"/>
</dbReference>
<gene>
    <name evidence="1" type="ORF">SLEP1_g22279</name>
</gene>
<evidence type="ECO:0000313" key="1">
    <source>
        <dbReference type="EMBL" id="GKV10989.1"/>
    </source>
</evidence>
<evidence type="ECO:0000313" key="2">
    <source>
        <dbReference type="Proteomes" id="UP001054252"/>
    </source>
</evidence>
<dbReference type="InterPro" id="IPR044824">
    <property type="entry name" value="MAIN-like"/>
</dbReference>
<proteinExistence type="predicted"/>
<reference evidence="1 2" key="1">
    <citation type="journal article" date="2021" name="Commun. Biol.">
        <title>The genome of Shorea leprosula (Dipterocarpaceae) highlights the ecological relevance of drought in aseasonal tropical rainforests.</title>
        <authorList>
            <person name="Ng K.K.S."/>
            <person name="Kobayashi M.J."/>
            <person name="Fawcett J.A."/>
            <person name="Hatakeyama M."/>
            <person name="Paape T."/>
            <person name="Ng C.H."/>
            <person name="Ang C.C."/>
            <person name="Tnah L.H."/>
            <person name="Lee C.T."/>
            <person name="Nishiyama T."/>
            <person name="Sese J."/>
            <person name="O'Brien M.J."/>
            <person name="Copetti D."/>
            <person name="Mohd Noor M.I."/>
            <person name="Ong R.C."/>
            <person name="Putra M."/>
            <person name="Sireger I.Z."/>
            <person name="Indrioko S."/>
            <person name="Kosugi Y."/>
            <person name="Izuno A."/>
            <person name="Isagi Y."/>
            <person name="Lee S.L."/>
            <person name="Shimizu K.K."/>
        </authorList>
    </citation>
    <scope>NUCLEOTIDE SEQUENCE [LARGE SCALE GENOMIC DNA]</scope>
    <source>
        <strain evidence="1">214</strain>
    </source>
</reference>
<dbReference type="PANTHER" id="PTHR46033">
    <property type="entry name" value="PROTEIN MAIN-LIKE 2"/>
    <property type="match status" value="1"/>
</dbReference>
<organism evidence="1 2">
    <name type="scientific">Rubroshorea leprosula</name>
    <dbReference type="NCBI Taxonomy" id="152421"/>
    <lineage>
        <taxon>Eukaryota</taxon>
        <taxon>Viridiplantae</taxon>
        <taxon>Streptophyta</taxon>
        <taxon>Embryophyta</taxon>
        <taxon>Tracheophyta</taxon>
        <taxon>Spermatophyta</taxon>
        <taxon>Magnoliopsida</taxon>
        <taxon>eudicotyledons</taxon>
        <taxon>Gunneridae</taxon>
        <taxon>Pentapetalae</taxon>
        <taxon>rosids</taxon>
        <taxon>malvids</taxon>
        <taxon>Malvales</taxon>
        <taxon>Dipterocarpaceae</taxon>
        <taxon>Rubroshorea</taxon>
    </lineage>
</organism>
<accession>A0AAV5J8P2</accession>
<dbReference type="GO" id="GO:0010073">
    <property type="term" value="P:meristem maintenance"/>
    <property type="evidence" value="ECO:0007669"/>
    <property type="project" value="InterPro"/>
</dbReference>
<dbReference type="PANTHER" id="PTHR46033:SF80">
    <property type="entry name" value="PROTEIN MAIN-LIKE 2-LIKE"/>
    <property type="match status" value="1"/>
</dbReference>
<sequence length="275" mass="30959">MVSFVTDVMLVENDFVEILHGILKLVALSQTLQISGNVECLRRLVRRWCTSTQKFILAFGEVIETLEDVANLMLSLIVGEENPRQIALTPKERATLVALKKTGEGKDSLCEAPFSPFDVRFRPYHSSRVIGGKALKEYPMANVVTPAEQLHDYSSFNFLAYKTMPGTFAPPEVSLFDKALLAVLESQIMEFTMGNSSHLEMLVVITPSMLPCIKWRGTWSLECYCPERVARQFGCDQDVPFALSLDKTDWNRAMRPYIDEVAMAMWSEGAATQVF</sequence>